<protein>
    <recommendedName>
        <fullName evidence="5">DUF4352 domain-containing protein</fullName>
    </recommendedName>
</protein>
<comment type="caution">
    <text evidence="3">The sequence shown here is derived from an EMBL/GenBank/DDBJ whole genome shotgun (WGS) entry which is preliminary data.</text>
</comment>
<sequence length="189" mass="19359">MKDSSSPRPLGPLRTIALAAAVLVAGACSPPAPQDEPGPAASGEPASSADAGESSSRVTSLNADFTTQAQLVEGLTAAVRNVERTTDDRGAPSLAFDLTLTNATGQPFDATGVAVFVFHGPDSKEALPAILESDESGYGTLAHFDAPIPDGQEATVTYGFDVYPDHEQVLIEIAPEGSEALYFSGTVPA</sequence>
<proteinExistence type="predicted"/>
<feature type="chain" id="PRO_5046119718" description="DUF4352 domain-containing protein" evidence="2">
    <location>
        <begin position="28"/>
        <end position="189"/>
    </location>
</feature>
<keyword evidence="2" id="KW-0732">Signal</keyword>
<feature type="signal peptide" evidence="2">
    <location>
        <begin position="1"/>
        <end position="27"/>
    </location>
</feature>
<evidence type="ECO:0000256" key="1">
    <source>
        <dbReference type="SAM" id="MobiDB-lite"/>
    </source>
</evidence>
<feature type="compositionally biased region" description="Low complexity" evidence="1">
    <location>
        <begin position="37"/>
        <end position="56"/>
    </location>
</feature>
<dbReference type="RefSeq" id="WP_330161240.1">
    <property type="nucleotide sequence ID" value="NZ_BAAAJA010000021.1"/>
</dbReference>
<feature type="region of interest" description="Disordered" evidence="1">
    <location>
        <begin position="28"/>
        <end position="62"/>
    </location>
</feature>
<accession>A0ABU7KYK8</accession>
<name>A0ABU7KYK8_9ACTN</name>
<evidence type="ECO:0008006" key="5">
    <source>
        <dbReference type="Google" id="ProtNLM"/>
    </source>
</evidence>
<organism evidence="3 4">
    <name type="scientific">Nocardiopsis tropica</name>
    <dbReference type="NCBI Taxonomy" id="109330"/>
    <lineage>
        <taxon>Bacteria</taxon>
        <taxon>Bacillati</taxon>
        <taxon>Actinomycetota</taxon>
        <taxon>Actinomycetes</taxon>
        <taxon>Streptosporangiales</taxon>
        <taxon>Nocardiopsidaceae</taxon>
        <taxon>Nocardiopsis</taxon>
    </lineage>
</organism>
<gene>
    <name evidence="3" type="ORF">Q8A49_28220</name>
</gene>
<evidence type="ECO:0000256" key="2">
    <source>
        <dbReference type="SAM" id="SignalP"/>
    </source>
</evidence>
<dbReference type="EMBL" id="JAUUCC010000108">
    <property type="protein sequence ID" value="MEE2054391.1"/>
    <property type="molecule type" value="Genomic_DNA"/>
</dbReference>
<dbReference type="PROSITE" id="PS51257">
    <property type="entry name" value="PROKAR_LIPOPROTEIN"/>
    <property type="match status" value="1"/>
</dbReference>
<reference evidence="3 4" key="1">
    <citation type="submission" date="2023-07" db="EMBL/GenBank/DDBJ databases">
        <authorList>
            <person name="Girao M."/>
            <person name="Carvalho M.F."/>
        </authorList>
    </citation>
    <scope>NUCLEOTIDE SEQUENCE [LARGE SCALE GENOMIC DNA]</scope>
    <source>
        <strain evidence="3 4">66/93</strain>
    </source>
</reference>
<evidence type="ECO:0000313" key="3">
    <source>
        <dbReference type="EMBL" id="MEE2054391.1"/>
    </source>
</evidence>
<dbReference type="Proteomes" id="UP001348641">
    <property type="component" value="Unassembled WGS sequence"/>
</dbReference>
<evidence type="ECO:0000313" key="4">
    <source>
        <dbReference type="Proteomes" id="UP001348641"/>
    </source>
</evidence>